<gene>
    <name evidence="1" type="ORF">UNLARM2_0242</name>
</gene>
<evidence type="ECO:0000313" key="2">
    <source>
        <dbReference type="Proteomes" id="UP000332487"/>
    </source>
</evidence>
<reference evidence="1 2" key="2">
    <citation type="journal article" date="2010" name="Proc. Natl. Acad. Sci. U.S.A.">
        <title>Enigmatic, ultrasmall, uncultivated Archaea.</title>
        <authorList>
            <person name="Baker B.J."/>
            <person name="Comolli L.R."/>
            <person name="Dick G.J."/>
            <person name="Hauser L.J."/>
            <person name="Hyatt D."/>
            <person name="Dill B.D."/>
            <person name="Land M.L."/>
            <person name="Verberkmoes N.C."/>
            <person name="Hettich R.L."/>
            <person name="Banfield J.F."/>
        </authorList>
    </citation>
    <scope>NUCLEOTIDE SEQUENCE [LARGE SCALE GENOMIC DNA]</scope>
    <source>
        <strain evidence="1">ARMAN-2</strain>
    </source>
</reference>
<name>C7DGP1_MICA2</name>
<accession>C7DGP1</accession>
<reference evidence="1 2" key="1">
    <citation type="journal article" date="2009" name="Genome Biol.">
        <title>Community-wide analysis of microbial genome sequence signatures.</title>
        <authorList>
            <person name="Dick G.J."/>
            <person name="Andersson A.F."/>
            <person name="Baker B.J."/>
            <person name="Simmons S.L."/>
            <person name="Thomas B.C."/>
            <person name="Yelton A.P."/>
            <person name="Banfield J.F."/>
        </authorList>
    </citation>
    <scope>NUCLEOTIDE SEQUENCE [LARGE SCALE GENOMIC DNA]</scope>
    <source>
        <strain evidence="1">ARMAN-2</strain>
    </source>
</reference>
<evidence type="ECO:0000313" key="1">
    <source>
        <dbReference type="EMBL" id="EET90388.1"/>
    </source>
</evidence>
<organism evidence="1 2">
    <name type="scientific">Candidatus Micrarchaeum acidiphilum ARMAN-2</name>
    <dbReference type="NCBI Taxonomy" id="425595"/>
    <lineage>
        <taxon>Archaea</taxon>
        <taxon>Candidatus Micrarchaeota</taxon>
        <taxon>Candidatus Micrarchaeia</taxon>
        <taxon>Candidatus Micrarchaeales</taxon>
        <taxon>Candidatus Micrarchaeaceae</taxon>
        <taxon>Candidatus Micrarchaeum</taxon>
    </lineage>
</organism>
<dbReference type="Proteomes" id="UP000332487">
    <property type="component" value="Unassembled WGS sequence"/>
</dbReference>
<proteinExistence type="predicted"/>
<protein>
    <submittedName>
        <fullName evidence="1">Uncharacterized protein</fullName>
    </submittedName>
</protein>
<dbReference type="AlphaFoldDB" id="C7DGP1"/>
<keyword evidence="2" id="KW-1185">Reference proteome</keyword>
<dbReference type="EMBL" id="GG697238">
    <property type="protein sequence ID" value="EET90388.1"/>
    <property type="molecule type" value="Genomic_DNA"/>
</dbReference>
<sequence>MPSKRANSKMSIRAEMVELASELDLARNACTFDSSIAPIFAFKEEDKYVLFATGEKVGNTTEVYYIKRDSIAKYCTYYPGSESQSEEVKFVDEVNDQSGYKSFKIPVIEVLNLPLKKGATSQRDIITVHIKDPESIITGLVNKSIEDSIMEKVYVLGFNGEKFIGSFNLLGNEDNAIFAYSKINHSNEFSFFRYSYTKGVTETSSSLIENPYIYIRAINLSGNFKFFLPE</sequence>